<keyword evidence="2" id="KW-0472">Membrane</keyword>
<evidence type="ECO:0000313" key="4">
    <source>
        <dbReference type="Proteomes" id="UP000199412"/>
    </source>
</evidence>
<organism evidence="3 4">
    <name type="scientific">Rhodospira trueperi</name>
    <dbReference type="NCBI Taxonomy" id="69960"/>
    <lineage>
        <taxon>Bacteria</taxon>
        <taxon>Pseudomonadati</taxon>
        <taxon>Pseudomonadota</taxon>
        <taxon>Alphaproteobacteria</taxon>
        <taxon>Rhodospirillales</taxon>
        <taxon>Rhodospirillaceae</taxon>
        <taxon>Rhodospira</taxon>
    </lineage>
</organism>
<evidence type="ECO:0000313" key="3">
    <source>
        <dbReference type="EMBL" id="SDE89435.1"/>
    </source>
</evidence>
<feature type="transmembrane region" description="Helical" evidence="2">
    <location>
        <begin position="53"/>
        <end position="77"/>
    </location>
</feature>
<feature type="transmembrane region" description="Helical" evidence="2">
    <location>
        <begin position="26"/>
        <end position="47"/>
    </location>
</feature>
<feature type="region of interest" description="Disordered" evidence="1">
    <location>
        <begin position="1"/>
        <end position="21"/>
    </location>
</feature>
<dbReference type="AlphaFoldDB" id="A0A1G7GMP6"/>
<reference evidence="3 4" key="1">
    <citation type="submission" date="2016-10" db="EMBL/GenBank/DDBJ databases">
        <authorList>
            <person name="de Groot N.N."/>
        </authorList>
    </citation>
    <scope>NUCLEOTIDE SEQUENCE [LARGE SCALE GENOMIC DNA]</scope>
    <source>
        <strain evidence="3 4">ATCC 700224</strain>
    </source>
</reference>
<evidence type="ECO:0000256" key="2">
    <source>
        <dbReference type="SAM" id="Phobius"/>
    </source>
</evidence>
<keyword evidence="2" id="KW-0812">Transmembrane</keyword>
<evidence type="ECO:0000256" key="1">
    <source>
        <dbReference type="SAM" id="MobiDB-lite"/>
    </source>
</evidence>
<protein>
    <submittedName>
        <fullName evidence="3">Uncharacterized protein</fullName>
    </submittedName>
</protein>
<proteinExistence type="predicted"/>
<keyword evidence="2" id="KW-1133">Transmembrane helix</keyword>
<sequence length="83" mass="8793">MGNEMSDHPESQTDSRESAGRRQPIVLGRIVAILTAAAMPFCGYAIYLDSPYVSGLGVVVALSLVGLSLALCLLMIANIAEKR</sequence>
<name>A0A1G7GMP6_9PROT</name>
<dbReference type="EMBL" id="FNAP01000015">
    <property type="protein sequence ID" value="SDE89435.1"/>
    <property type="molecule type" value="Genomic_DNA"/>
</dbReference>
<keyword evidence="4" id="KW-1185">Reference proteome</keyword>
<feature type="compositionally biased region" description="Basic and acidic residues" evidence="1">
    <location>
        <begin position="1"/>
        <end position="20"/>
    </location>
</feature>
<dbReference type="Proteomes" id="UP000199412">
    <property type="component" value="Unassembled WGS sequence"/>
</dbReference>
<gene>
    <name evidence="3" type="ORF">SAMN05421720_11520</name>
</gene>
<accession>A0A1G7GMP6</accession>